<name>A0ABP4IH83_9PSEU</name>
<dbReference type="Proteomes" id="UP001501414">
    <property type="component" value="Unassembled WGS sequence"/>
</dbReference>
<feature type="domain" description="ATP-grasp" evidence="5">
    <location>
        <begin position="113"/>
        <end position="302"/>
    </location>
</feature>
<dbReference type="PANTHER" id="PTHR43585:SF2">
    <property type="entry name" value="ATP-GRASP ENZYME FSQD"/>
    <property type="match status" value="1"/>
</dbReference>
<protein>
    <submittedName>
        <fullName evidence="6">ATP-grasp domain-containing protein</fullName>
    </submittedName>
</protein>
<dbReference type="RefSeq" id="WP_344023129.1">
    <property type="nucleotide sequence ID" value="NZ_BAAAJK010000011.1"/>
</dbReference>
<dbReference type="Gene3D" id="3.30.1490.20">
    <property type="entry name" value="ATP-grasp fold, A domain"/>
    <property type="match status" value="1"/>
</dbReference>
<evidence type="ECO:0000256" key="4">
    <source>
        <dbReference type="PROSITE-ProRule" id="PRU00409"/>
    </source>
</evidence>
<dbReference type="InterPro" id="IPR011761">
    <property type="entry name" value="ATP-grasp"/>
</dbReference>
<proteinExistence type="predicted"/>
<dbReference type="Gene3D" id="3.30.470.20">
    <property type="entry name" value="ATP-grasp fold, B domain"/>
    <property type="match status" value="1"/>
</dbReference>
<reference evidence="7" key="1">
    <citation type="journal article" date="2019" name="Int. J. Syst. Evol. Microbiol.">
        <title>The Global Catalogue of Microorganisms (GCM) 10K type strain sequencing project: providing services to taxonomists for standard genome sequencing and annotation.</title>
        <authorList>
            <consortium name="The Broad Institute Genomics Platform"/>
            <consortium name="The Broad Institute Genome Sequencing Center for Infectious Disease"/>
            <person name="Wu L."/>
            <person name="Ma J."/>
        </authorList>
    </citation>
    <scope>NUCLEOTIDE SEQUENCE [LARGE SCALE GENOMIC DNA]</scope>
    <source>
        <strain evidence="7">JCM 11896</strain>
    </source>
</reference>
<evidence type="ECO:0000313" key="7">
    <source>
        <dbReference type="Proteomes" id="UP001501414"/>
    </source>
</evidence>
<dbReference type="InterPro" id="IPR052032">
    <property type="entry name" value="ATP-dep_AA_Ligase"/>
</dbReference>
<evidence type="ECO:0000256" key="3">
    <source>
        <dbReference type="ARBA" id="ARBA00022840"/>
    </source>
</evidence>
<dbReference type="Gene3D" id="3.40.50.20">
    <property type="match status" value="1"/>
</dbReference>
<keyword evidence="2 4" id="KW-0547">Nucleotide-binding</keyword>
<comment type="caution">
    <text evidence="6">The sequence shown here is derived from an EMBL/GenBank/DDBJ whole genome shotgun (WGS) entry which is preliminary data.</text>
</comment>
<dbReference type="PROSITE" id="PS50975">
    <property type="entry name" value="ATP_GRASP"/>
    <property type="match status" value="1"/>
</dbReference>
<dbReference type="PANTHER" id="PTHR43585">
    <property type="entry name" value="FUMIPYRROLE BIOSYNTHESIS PROTEIN C"/>
    <property type="match status" value="1"/>
</dbReference>
<organism evidence="6 7">
    <name type="scientific">Pseudonocardia kongjuensis</name>
    <dbReference type="NCBI Taxonomy" id="102227"/>
    <lineage>
        <taxon>Bacteria</taxon>
        <taxon>Bacillati</taxon>
        <taxon>Actinomycetota</taxon>
        <taxon>Actinomycetes</taxon>
        <taxon>Pseudonocardiales</taxon>
        <taxon>Pseudonocardiaceae</taxon>
        <taxon>Pseudonocardia</taxon>
    </lineage>
</organism>
<keyword evidence="3 4" id="KW-0067">ATP-binding</keyword>
<sequence>MTDLVVLHRIPHSVTPLDDWLAEVTDRITLITSVESEPGYAGRFPRVVGVSDYVEGPGVVQAIDAACRADAVSGLVHVTEDDVLRAAAARDRHDLPGSRPSDVLPWRDKLRMKERVAAAGIRTPAFAGPDSDVRAFAATHGFPLVVKPRFGFSSHGVVVVRDAAALATEIACRASEDVLVEEFVPGEVHHVDGFARAGETLSVLPSRYLNGCLAFQDGEPLGSVQLDSCDELVPRLAELTRRVVAALPPLEFSPYHLEVFNRPDGELVFCEIACRLGGAHIMESFARTTGVNPARLWIRDQLGLADGAGTPIAAGDRRHGWLLVPPRRGRLVELRDPGADRPDFMTDFVVKTPVPRDFDGAHGSTDSIIGYVAEGTDSMDVEKNLQACLDLTEHLTRWET</sequence>
<dbReference type="SUPFAM" id="SSF56059">
    <property type="entry name" value="Glutathione synthetase ATP-binding domain-like"/>
    <property type="match status" value="1"/>
</dbReference>
<evidence type="ECO:0000259" key="5">
    <source>
        <dbReference type="PROSITE" id="PS50975"/>
    </source>
</evidence>
<accession>A0ABP4IH83</accession>
<keyword evidence="7" id="KW-1185">Reference proteome</keyword>
<evidence type="ECO:0000256" key="1">
    <source>
        <dbReference type="ARBA" id="ARBA00022598"/>
    </source>
</evidence>
<dbReference type="InterPro" id="IPR013815">
    <property type="entry name" value="ATP_grasp_subdomain_1"/>
</dbReference>
<dbReference type="EMBL" id="BAAAJK010000011">
    <property type="protein sequence ID" value="GAA1390759.1"/>
    <property type="molecule type" value="Genomic_DNA"/>
</dbReference>
<keyword evidence="1" id="KW-0436">Ligase</keyword>
<evidence type="ECO:0000256" key="2">
    <source>
        <dbReference type="ARBA" id="ARBA00022741"/>
    </source>
</evidence>
<evidence type="ECO:0000313" key="6">
    <source>
        <dbReference type="EMBL" id="GAA1390759.1"/>
    </source>
</evidence>
<gene>
    <name evidence="6" type="ORF">GCM10009613_32020</name>
</gene>